<name>A0A3B0JXD5_DROGU</name>
<accession>A0A3B0JXD5</accession>
<gene>
    <name evidence="1" type="ORF">DGUA_6G005036</name>
</gene>
<organism evidence="1 2">
    <name type="scientific">Drosophila guanche</name>
    <name type="common">Fruit fly</name>
    <dbReference type="NCBI Taxonomy" id="7266"/>
    <lineage>
        <taxon>Eukaryota</taxon>
        <taxon>Metazoa</taxon>
        <taxon>Ecdysozoa</taxon>
        <taxon>Arthropoda</taxon>
        <taxon>Hexapoda</taxon>
        <taxon>Insecta</taxon>
        <taxon>Pterygota</taxon>
        <taxon>Neoptera</taxon>
        <taxon>Endopterygota</taxon>
        <taxon>Diptera</taxon>
        <taxon>Brachycera</taxon>
        <taxon>Muscomorpha</taxon>
        <taxon>Ephydroidea</taxon>
        <taxon>Drosophilidae</taxon>
        <taxon>Drosophila</taxon>
        <taxon>Sophophora</taxon>
    </lineage>
</organism>
<dbReference type="AlphaFoldDB" id="A0A3B0JXD5"/>
<dbReference type="Proteomes" id="UP000268350">
    <property type="component" value="Unassembled WGS sequence"/>
</dbReference>
<evidence type="ECO:0000313" key="2">
    <source>
        <dbReference type="Proteomes" id="UP000268350"/>
    </source>
</evidence>
<dbReference type="OMA" id="SCLKFRE"/>
<dbReference type="EMBL" id="OUUW01000005">
    <property type="protein sequence ID" value="SPP80170.1"/>
    <property type="molecule type" value="Genomic_DNA"/>
</dbReference>
<dbReference type="OrthoDB" id="7790323at2759"/>
<keyword evidence="2" id="KW-1185">Reference proteome</keyword>
<proteinExistence type="predicted"/>
<evidence type="ECO:0000313" key="1">
    <source>
        <dbReference type="EMBL" id="SPP80170.1"/>
    </source>
</evidence>
<dbReference type="STRING" id="7266.A0A3B0JXD5"/>
<sequence length="167" mass="19140">MKVGRIRGSSKASTWKRLGFTPVADEVSKKQRALCLHCHKYQANTSIDRLIIHRKSCHKLKEDLTEEFKHRGEPDIEPKVERLDGEEVRNTGPNLEGYLSHIDTLATPHTDANRLQKELIKAETDYLVAKSAYFTKLNEIAELKRTVTMLEAKKTQLEIVKLKAECE</sequence>
<protein>
    <submittedName>
        <fullName evidence="1">Uncharacterized protein</fullName>
    </submittedName>
</protein>
<reference evidence="2" key="1">
    <citation type="submission" date="2018-01" db="EMBL/GenBank/DDBJ databases">
        <authorList>
            <person name="Alioto T."/>
            <person name="Alioto T."/>
        </authorList>
    </citation>
    <scope>NUCLEOTIDE SEQUENCE [LARGE SCALE GENOMIC DNA]</scope>
</reference>